<dbReference type="EMBL" id="BAAAMY010000006">
    <property type="protein sequence ID" value="GAA1923583.1"/>
    <property type="molecule type" value="Genomic_DNA"/>
</dbReference>
<accession>A0ABN2PJN8</accession>
<feature type="compositionally biased region" description="Basic and acidic residues" evidence="1">
    <location>
        <begin position="127"/>
        <end position="137"/>
    </location>
</feature>
<gene>
    <name evidence="2" type="ORF">GCM10009737_26520</name>
</gene>
<evidence type="ECO:0000256" key="1">
    <source>
        <dbReference type="SAM" id="MobiDB-lite"/>
    </source>
</evidence>
<keyword evidence="3" id="KW-1185">Reference proteome</keyword>
<name>A0ABN2PJN8_9ACTN</name>
<dbReference type="RefSeq" id="WP_344008019.1">
    <property type="nucleotide sequence ID" value="NZ_BAAAMY010000006.1"/>
</dbReference>
<dbReference type="InterPro" id="IPR053977">
    <property type="entry name" value="Rv2466c-like"/>
</dbReference>
<protein>
    <submittedName>
        <fullName evidence="2">DsbA family protein</fullName>
    </submittedName>
</protein>
<sequence length="200" mass="22369">MTDTAEFWFDPRCPFAWISSRFMLEVEQVRDVKVTWRIMSLAYLNADKDIPQEYRDMLADAWELVRLCMAVEQQHGQAELLALYTALGTRLHNEGRDQSRELAEEALAEAGLPRELADAMTDDSYDEAVKRSHHDGMDQVGDDVGTPTISVNGTAFFGPILGSIPRGEQAGAIWDGAVAMAAYPEFYELKRSRSGGLDFS</sequence>
<evidence type="ECO:0000313" key="2">
    <source>
        <dbReference type="EMBL" id="GAA1923583.1"/>
    </source>
</evidence>
<comment type="caution">
    <text evidence="2">The sequence shown here is derived from an EMBL/GenBank/DDBJ whole genome shotgun (WGS) entry which is preliminary data.</text>
</comment>
<evidence type="ECO:0000313" key="3">
    <source>
        <dbReference type="Proteomes" id="UP001501612"/>
    </source>
</evidence>
<feature type="region of interest" description="Disordered" evidence="1">
    <location>
        <begin position="123"/>
        <end position="145"/>
    </location>
</feature>
<dbReference type="Gene3D" id="3.40.30.10">
    <property type="entry name" value="Glutaredoxin"/>
    <property type="match status" value="1"/>
</dbReference>
<dbReference type="Pfam" id="PF22234">
    <property type="entry name" value="Rv2466c-like"/>
    <property type="match status" value="1"/>
</dbReference>
<dbReference type="Proteomes" id="UP001501612">
    <property type="component" value="Unassembled WGS sequence"/>
</dbReference>
<reference evidence="2 3" key="1">
    <citation type="journal article" date="2019" name="Int. J. Syst. Evol. Microbiol.">
        <title>The Global Catalogue of Microorganisms (GCM) 10K type strain sequencing project: providing services to taxonomists for standard genome sequencing and annotation.</title>
        <authorList>
            <consortium name="The Broad Institute Genomics Platform"/>
            <consortium name="The Broad Institute Genome Sequencing Center for Infectious Disease"/>
            <person name="Wu L."/>
            <person name="Ma J."/>
        </authorList>
    </citation>
    <scope>NUCLEOTIDE SEQUENCE [LARGE SCALE GENOMIC DNA]</scope>
    <source>
        <strain evidence="2 3">JCM 14046</strain>
    </source>
</reference>
<dbReference type="SUPFAM" id="SSF52833">
    <property type="entry name" value="Thioredoxin-like"/>
    <property type="match status" value="1"/>
</dbReference>
<dbReference type="InterPro" id="IPR036249">
    <property type="entry name" value="Thioredoxin-like_sf"/>
</dbReference>
<proteinExistence type="predicted"/>
<organism evidence="2 3">
    <name type="scientific">Nocardioides lentus</name>
    <dbReference type="NCBI Taxonomy" id="338077"/>
    <lineage>
        <taxon>Bacteria</taxon>
        <taxon>Bacillati</taxon>
        <taxon>Actinomycetota</taxon>
        <taxon>Actinomycetes</taxon>
        <taxon>Propionibacteriales</taxon>
        <taxon>Nocardioidaceae</taxon>
        <taxon>Nocardioides</taxon>
    </lineage>
</organism>